<dbReference type="SUPFAM" id="SSF56672">
    <property type="entry name" value="DNA/RNA polymerases"/>
    <property type="match status" value="1"/>
</dbReference>
<dbReference type="EMBL" id="SNRW01006906">
    <property type="protein sequence ID" value="KAA6382216.1"/>
    <property type="molecule type" value="Genomic_DNA"/>
</dbReference>
<reference evidence="1 2" key="1">
    <citation type="submission" date="2019-03" db="EMBL/GenBank/DDBJ databases">
        <title>Single cell metagenomics reveals metabolic interactions within the superorganism composed of flagellate Streblomastix strix and complex community of Bacteroidetes bacteria on its surface.</title>
        <authorList>
            <person name="Treitli S.C."/>
            <person name="Kolisko M."/>
            <person name="Husnik F."/>
            <person name="Keeling P."/>
            <person name="Hampl V."/>
        </authorList>
    </citation>
    <scope>NUCLEOTIDE SEQUENCE [LARGE SCALE GENOMIC DNA]</scope>
    <source>
        <strain evidence="1">ST1C</strain>
    </source>
</reference>
<proteinExistence type="predicted"/>
<dbReference type="Proteomes" id="UP000324800">
    <property type="component" value="Unassembled WGS sequence"/>
</dbReference>
<name>A0A5J4VIJ0_9EUKA</name>
<protein>
    <recommendedName>
        <fullName evidence="3">Reverse transcriptase domain-containing protein</fullName>
    </recommendedName>
</protein>
<sequence length="94" mass="10999">MAYAENLEKELREDIIVEIHPELDKWFNPTFIIPKPHGKWRKILEASSLNNEIQTIHFKMNGTDQVRNLIRKGDCATSLDLKSAFQLQIIYPPH</sequence>
<comment type="caution">
    <text evidence="1">The sequence shown here is derived from an EMBL/GenBank/DDBJ whole genome shotgun (WGS) entry which is preliminary data.</text>
</comment>
<gene>
    <name evidence="1" type="ORF">EZS28_022259</name>
</gene>
<evidence type="ECO:0000313" key="1">
    <source>
        <dbReference type="EMBL" id="KAA6382216.1"/>
    </source>
</evidence>
<evidence type="ECO:0008006" key="3">
    <source>
        <dbReference type="Google" id="ProtNLM"/>
    </source>
</evidence>
<accession>A0A5J4VIJ0</accession>
<dbReference type="Gene3D" id="3.10.10.10">
    <property type="entry name" value="HIV Type 1 Reverse Transcriptase, subunit A, domain 1"/>
    <property type="match status" value="1"/>
</dbReference>
<organism evidence="1 2">
    <name type="scientific">Streblomastix strix</name>
    <dbReference type="NCBI Taxonomy" id="222440"/>
    <lineage>
        <taxon>Eukaryota</taxon>
        <taxon>Metamonada</taxon>
        <taxon>Preaxostyla</taxon>
        <taxon>Oxymonadida</taxon>
        <taxon>Streblomastigidae</taxon>
        <taxon>Streblomastix</taxon>
    </lineage>
</organism>
<dbReference type="InterPro" id="IPR043502">
    <property type="entry name" value="DNA/RNA_pol_sf"/>
</dbReference>
<dbReference type="Gene3D" id="3.30.70.270">
    <property type="match status" value="1"/>
</dbReference>
<dbReference type="InterPro" id="IPR043128">
    <property type="entry name" value="Rev_trsase/Diguanyl_cyclase"/>
</dbReference>
<dbReference type="AlphaFoldDB" id="A0A5J4VIJ0"/>
<evidence type="ECO:0000313" key="2">
    <source>
        <dbReference type="Proteomes" id="UP000324800"/>
    </source>
</evidence>